<dbReference type="SUPFAM" id="SSF48403">
    <property type="entry name" value="Ankyrin repeat"/>
    <property type="match status" value="1"/>
</dbReference>
<reference evidence="4" key="2">
    <citation type="submission" date="2015-01" db="EMBL/GenBank/DDBJ databases">
        <title>Evolutionary Origins and Diversification of the Mycorrhizal Mutualists.</title>
        <authorList>
            <consortium name="DOE Joint Genome Institute"/>
            <consortium name="Mycorrhizal Genomics Consortium"/>
            <person name="Kohler A."/>
            <person name="Kuo A."/>
            <person name="Nagy L.G."/>
            <person name="Floudas D."/>
            <person name="Copeland A."/>
            <person name="Barry K.W."/>
            <person name="Cichocki N."/>
            <person name="Veneault-Fourrey C."/>
            <person name="LaButti K."/>
            <person name="Lindquist E.A."/>
            <person name="Lipzen A."/>
            <person name="Lundell T."/>
            <person name="Morin E."/>
            <person name="Murat C."/>
            <person name="Riley R."/>
            <person name="Ohm R."/>
            <person name="Sun H."/>
            <person name="Tunlid A."/>
            <person name="Henrissat B."/>
            <person name="Grigoriev I.V."/>
            <person name="Hibbett D.S."/>
            <person name="Martin F."/>
        </authorList>
    </citation>
    <scope>NUCLEOTIDE SEQUENCE [LARGE SCALE GENOMIC DNA]</scope>
    <source>
        <strain evidence="4">Foug A</strain>
    </source>
</reference>
<dbReference type="InterPro" id="IPR002110">
    <property type="entry name" value="Ankyrin_rpt"/>
</dbReference>
<keyword evidence="1" id="KW-0040">ANK repeat</keyword>
<evidence type="ECO:0000256" key="1">
    <source>
        <dbReference type="PROSITE-ProRule" id="PRU00023"/>
    </source>
</evidence>
<dbReference type="HOGENOM" id="CLU_063486_0_0_1"/>
<reference evidence="3 4" key="1">
    <citation type="submission" date="2014-04" db="EMBL/GenBank/DDBJ databases">
        <authorList>
            <consortium name="DOE Joint Genome Institute"/>
            <person name="Kuo A."/>
            <person name="Kohler A."/>
            <person name="Nagy L.G."/>
            <person name="Floudas D."/>
            <person name="Copeland A."/>
            <person name="Barry K.W."/>
            <person name="Cichocki N."/>
            <person name="Veneault-Fourrey C."/>
            <person name="LaButti K."/>
            <person name="Lindquist E.A."/>
            <person name="Lipzen A."/>
            <person name="Lundell T."/>
            <person name="Morin E."/>
            <person name="Murat C."/>
            <person name="Sun H."/>
            <person name="Tunlid A."/>
            <person name="Henrissat B."/>
            <person name="Grigoriev I.V."/>
            <person name="Hibbett D.S."/>
            <person name="Martin F."/>
            <person name="Nordberg H.P."/>
            <person name="Cantor M.N."/>
            <person name="Hua S.X."/>
        </authorList>
    </citation>
    <scope>NUCLEOTIDE SEQUENCE [LARGE SCALE GENOMIC DNA]</scope>
    <source>
        <strain evidence="3 4">Foug A</strain>
    </source>
</reference>
<feature type="repeat" description="ANK" evidence="1">
    <location>
        <begin position="161"/>
        <end position="193"/>
    </location>
</feature>
<evidence type="ECO:0000313" key="4">
    <source>
        <dbReference type="Proteomes" id="UP000053989"/>
    </source>
</evidence>
<keyword evidence="4" id="KW-1185">Reference proteome</keyword>
<gene>
    <name evidence="3" type="ORF">SCLCIDRAFT_1214868</name>
</gene>
<name>A0A0C3ACU7_9AGAM</name>
<organism evidence="3 4">
    <name type="scientific">Scleroderma citrinum Foug A</name>
    <dbReference type="NCBI Taxonomy" id="1036808"/>
    <lineage>
        <taxon>Eukaryota</taxon>
        <taxon>Fungi</taxon>
        <taxon>Dikarya</taxon>
        <taxon>Basidiomycota</taxon>
        <taxon>Agaricomycotina</taxon>
        <taxon>Agaricomycetes</taxon>
        <taxon>Agaricomycetidae</taxon>
        <taxon>Boletales</taxon>
        <taxon>Sclerodermatineae</taxon>
        <taxon>Sclerodermataceae</taxon>
        <taxon>Scleroderma</taxon>
    </lineage>
</organism>
<dbReference type="PROSITE" id="PS50088">
    <property type="entry name" value="ANK_REPEAT"/>
    <property type="match status" value="1"/>
</dbReference>
<dbReference type="Gene3D" id="1.25.40.20">
    <property type="entry name" value="Ankyrin repeat-containing domain"/>
    <property type="match status" value="1"/>
</dbReference>
<sequence length="276" mass="31589">MARLIDLPVELLYELELYAVSPALPQTCKTLYQVFNAAPASYRAQYLIACIDQSRTREHTITKILRNPLCNQDVLETYFRMSTRETDSWKRQAPELPRRLFRSLSAQPTSTSNPNIRAHCGRARSATGTGTRPWTERDHPLPFLRYLYSCPHIHPPAVNSHDGYALTKAVQSGFVALVRFLLDHGATPDWKDNLAVSIAIHRKDLRLVRMLVERVETGLSPEGKRTRSKRRRLEDRLAVTPAMLRAAVKCKAQDIVEYFTREKGCIPDMQTLLMMQ</sequence>
<evidence type="ECO:0000313" key="3">
    <source>
        <dbReference type="EMBL" id="KIM62757.1"/>
    </source>
</evidence>
<dbReference type="Proteomes" id="UP000053989">
    <property type="component" value="Unassembled WGS sequence"/>
</dbReference>
<accession>A0A0C3ACU7</accession>
<dbReference type="InterPro" id="IPR036770">
    <property type="entry name" value="Ankyrin_rpt-contain_sf"/>
</dbReference>
<feature type="region of interest" description="Disordered" evidence="2">
    <location>
        <begin position="106"/>
        <end position="134"/>
    </location>
</feature>
<evidence type="ECO:0000256" key="2">
    <source>
        <dbReference type="SAM" id="MobiDB-lite"/>
    </source>
</evidence>
<dbReference type="InParanoid" id="A0A0C3ACU7"/>
<proteinExistence type="predicted"/>
<dbReference type="STRING" id="1036808.A0A0C3ACU7"/>
<dbReference type="OrthoDB" id="539213at2759"/>
<dbReference type="AlphaFoldDB" id="A0A0C3ACU7"/>
<feature type="compositionally biased region" description="Polar residues" evidence="2">
    <location>
        <begin position="106"/>
        <end position="115"/>
    </location>
</feature>
<dbReference type="EMBL" id="KN822040">
    <property type="protein sequence ID" value="KIM62757.1"/>
    <property type="molecule type" value="Genomic_DNA"/>
</dbReference>
<protein>
    <submittedName>
        <fullName evidence="3">Uncharacterized protein</fullName>
    </submittedName>
</protein>